<dbReference type="SUPFAM" id="SSF55469">
    <property type="entry name" value="FMN-dependent nitroreductase-like"/>
    <property type="match status" value="1"/>
</dbReference>
<protein>
    <submittedName>
        <fullName evidence="4">Nitroreductase</fullName>
    </submittedName>
</protein>
<dbReference type="RefSeq" id="WP_188498092.1">
    <property type="nucleotide sequence ID" value="NZ_BMFV01000024.1"/>
</dbReference>
<proteinExistence type="inferred from homology"/>
<evidence type="ECO:0000256" key="1">
    <source>
        <dbReference type="ARBA" id="ARBA00007118"/>
    </source>
</evidence>
<feature type="domain" description="Nitroreductase" evidence="3">
    <location>
        <begin position="24"/>
        <end position="82"/>
    </location>
</feature>
<accession>A0A8J2ZXA8</accession>
<comment type="caution">
    <text evidence="4">The sequence shown here is derived from an EMBL/GenBank/DDBJ whole genome shotgun (WGS) entry which is preliminary data.</text>
</comment>
<evidence type="ECO:0000313" key="5">
    <source>
        <dbReference type="Proteomes" id="UP000656813"/>
    </source>
</evidence>
<evidence type="ECO:0000313" key="4">
    <source>
        <dbReference type="EMBL" id="GGH84856.1"/>
    </source>
</evidence>
<dbReference type="Pfam" id="PF00881">
    <property type="entry name" value="Nitroreductase"/>
    <property type="match status" value="1"/>
</dbReference>
<dbReference type="GO" id="GO:0016491">
    <property type="term" value="F:oxidoreductase activity"/>
    <property type="evidence" value="ECO:0007669"/>
    <property type="project" value="UniProtKB-KW"/>
</dbReference>
<dbReference type="AlphaFoldDB" id="A0A8J2ZXA8"/>
<sequence length="200" mass="22576">MTNTAQENQTQRQNDYAIDSIFLNRWSPRAFLDKAIPEDVLFSVFEAARWAPSAANMQPWRFIIARNDNDKEKFYSFIKEGNLIWCKKAPVLVAILSQKSLDGNPNRFHSFDAGTAWGYLALQAKMNGLMTHAMGGFDPELAKNVLNIPEDFEVNAIVAIGYQGPADELPEPLKEREHPSGRLSLEELLFEGNFNQPTGK</sequence>
<reference evidence="4" key="2">
    <citation type="submission" date="2020-09" db="EMBL/GenBank/DDBJ databases">
        <authorList>
            <person name="Sun Q."/>
            <person name="Zhou Y."/>
        </authorList>
    </citation>
    <scope>NUCLEOTIDE SEQUENCE</scope>
    <source>
        <strain evidence="4">CGMCC 1.12777</strain>
    </source>
</reference>
<dbReference type="CDD" id="cd02138">
    <property type="entry name" value="TdsD-like"/>
    <property type="match status" value="1"/>
</dbReference>
<keyword evidence="5" id="KW-1185">Reference proteome</keyword>
<keyword evidence="2" id="KW-0560">Oxidoreductase</keyword>
<dbReference type="EMBL" id="BMFV01000024">
    <property type="protein sequence ID" value="GGH84856.1"/>
    <property type="molecule type" value="Genomic_DNA"/>
</dbReference>
<dbReference type="InterPro" id="IPR000415">
    <property type="entry name" value="Nitroreductase-like"/>
</dbReference>
<dbReference type="PANTHER" id="PTHR43673:SF10">
    <property type="entry name" value="NADH DEHYDROGENASE_NAD(P)H NITROREDUCTASE XCC3605-RELATED"/>
    <property type="match status" value="1"/>
</dbReference>
<dbReference type="InterPro" id="IPR029479">
    <property type="entry name" value="Nitroreductase"/>
</dbReference>
<dbReference type="Gene3D" id="3.40.109.10">
    <property type="entry name" value="NADH Oxidase"/>
    <property type="match status" value="1"/>
</dbReference>
<comment type="similarity">
    <text evidence="1">Belongs to the nitroreductase family.</text>
</comment>
<evidence type="ECO:0000259" key="3">
    <source>
        <dbReference type="Pfam" id="PF00881"/>
    </source>
</evidence>
<evidence type="ECO:0000256" key="2">
    <source>
        <dbReference type="ARBA" id="ARBA00023002"/>
    </source>
</evidence>
<dbReference type="Proteomes" id="UP000656813">
    <property type="component" value="Unassembled WGS sequence"/>
</dbReference>
<dbReference type="PANTHER" id="PTHR43673">
    <property type="entry name" value="NAD(P)H NITROREDUCTASE YDGI-RELATED"/>
    <property type="match status" value="1"/>
</dbReference>
<reference evidence="4" key="1">
    <citation type="journal article" date="2014" name="Int. J. Syst. Evol. Microbiol.">
        <title>Complete genome sequence of Corynebacterium casei LMG S-19264T (=DSM 44701T), isolated from a smear-ripened cheese.</title>
        <authorList>
            <consortium name="US DOE Joint Genome Institute (JGI-PGF)"/>
            <person name="Walter F."/>
            <person name="Albersmeier A."/>
            <person name="Kalinowski J."/>
            <person name="Ruckert C."/>
        </authorList>
    </citation>
    <scope>NUCLEOTIDE SEQUENCE</scope>
    <source>
        <strain evidence="4">CGMCC 1.12777</strain>
    </source>
</reference>
<organism evidence="4 5">
    <name type="scientific">Pullulanibacillus pueri</name>
    <dbReference type="NCBI Taxonomy" id="1437324"/>
    <lineage>
        <taxon>Bacteria</taxon>
        <taxon>Bacillati</taxon>
        <taxon>Bacillota</taxon>
        <taxon>Bacilli</taxon>
        <taxon>Bacillales</taxon>
        <taxon>Sporolactobacillaceae</taxon>
        <taxon>Pullulanibacillus</taxon>
    </lineage>
</organism>
<gene>
    <name evidence="4" type="ORF">GCM10007096_28890</name>
</gene>
<name>A0A8J2ZXA8_9BACL</name>